<feature type="region of interest" description="Disordered" evidence="1">
    <location>
        <begin position="1"/>
        <end position="28"/>
    </location>
</feature>
<accession>A0A9P1M5Y3</accession>
<keyword evidence="4" id="KW-1185">Reference proteome</keyword>
<evidence type="ECO:0000256" key="1">
    <source>
        <dbReference type="SAM" id="MobiDB-lite"/>
    </source>
</evidence>
<name>A0A9P1M5Y3_9DINO</name>
<comment type="caution">
    <text evidence="2">The sequence shown here is derived from an EMBL/GenBank/DDBJ whole genome shotgun (WGS) entry which is preliminary data.</text>
</comment>
<dbReference type="Proteomes" id="UP001152797">
    <property type="component" value="Unassembled WGS sequence"/>
</dbReference>
<reference evidence="3" key="2">
    <citation type="submission" date="2024-04" db="EMBL/GenBank/DDBJ databases">
        <authorList>
            <person name="Chen Y."/>
            <person name="Shah S."/>
            <person name="Dougan E. K."/>
            <person name="Thang M."/>
            <person name="Chan C."/>
        </authorList>
    </citation>
    <scope>NUCLEOTIDE SEQUENCE [LARGE SCALE GENOMIC DNA]</scope>
</reference>
<evidence type="ECO:0000313" key="4">
    <source>
        <dbReference type="Proteomes" id="UP001152797"/>
    </source>
</evidence>
<dbReference type="EMBL" id="CAMXCT020006777">
    <property type="protein sequence ID" value="CAL1173230.1"/>
    <property type="molecule type" value="Genomic_DNA"/>
</dbReference>
<feature type="region of interest" description="Disordered" evidence="1">
    <location>
        <begin position="136"/>
        <end position="173"/>
    </location>
</feature>
<sequence>MGRASSKVLPDEELDDSASRESRPPQWTRNSFSLTWKASEDFAKKMGGRLMTLREAQSFVKTRGPIFPKEDQWAAVLCENGEADWVQLGDKSHEQGTSQLQLDAGALEEVMAQAVLWVPEGDDVVAADADATVAGTAPDAQKRSLRDEAEDVAVPVTTESKDADSKADKAEKKVHMKVKETQVEEDESKQRHCVVLWKEVKWDRLEESLPWSKAEQHATSKGGRLLSFEEAKKFLRKHGPIYPGENHWAAVGKQKDRKRDFVQIGDQNHSAGKSQVRDFKQFPWWGDSDSGKIPWMNVVLWTEMRWGKAAPGLTLESSEDFAGKKDGELLTLDEARTLLEHQGVLFAGEDQWAVVKTNGGRDWVQVGNRGHQTGKSYVAEHGSLPSWDE</sequence>
<evidence type="ECO:0000313" key="2">
    <source>
        <dbReference type="EMBL" id="CAI4019855.1"/>
    </source>
</evidence>
<organism evidence="2">
    <name type="scientific">Cladocopium goreaui</name>
    <dbReference type="NCBI Taxonomy" id="2562237"/>
    <lineage>
        <taxon>Eukaryota</taxon>
        <taxon>Sar</taxon>
        <taxon>Alveolata</taxon>
        <taxon>Dinophyceae</taxon>
        <taxon>Suessiales</taxon>
        <taxon>Symbiodiniaceae</taxon>
        <taxon>Cladocopium</taxon>
    </lineage>
</organism>
<dbReference type="EMBL" id="CAMXCT030006777">
    <property type="protein sequence ID" value="CAL4807167.1"/>
    <property type="molecule type" value="Genomic_DNA"/>
</dbReference>
<reference evidence="2" key="1">
    <citation type="submission" date="2022-10" db="EMBL/GenBank/DDBJ databases">
        <authorList>
            <person name="Chen Y."/>
            <person name="Dougan E. K."/>
            <person name="Chan C."/>
            <person name="Rhodes N."/>
            <person name="Thang M."/>
        </authorList>
    </citation>
    <scope>NUCLEOTIDE SEQUENCE</scope>
</reference>
<evidence type="ECO:0000313" key="3">
    <source>
        <dbReference type="EMBL" id="CAL1173230.1"/>
    </source>
</evidence>
<feature type="compositionally biased region" description="Basic and acidic residues" evidence="1">
    <location>
        <begin position="159"/>
        <end position="173"/>
    </location>
</feature>
<protein>
    <submittedName>
        <fullName evidence="2">Uncharacterized protein</fullName>
    </submittedName>
</protein>
<proteinExistence type="predicted"/>
<dbReference type="AlphaFoldDB" id="A0A9P1M5Y3"/>
<dbReference type="EMBL" id="CAMXCT010006777">
    <property type="protein sequence ID" value="CAI4019855.1"/>
    <property type="molecule type" value="Genomic_DNA"/>
</dbReference>
<gene>
    <name evidence="2" type="ORF">C1SCF055_LOCUS44318</name>
</gene>